<proteinExistence type="predicted"/>
<evidence type="ECO:0000313" key="1">
    <source>
        <dbReference type="EMBL" id="BBP87687.1"/>
    </source>
</evidence>
<dbReference type="Proteomes" id="UP000464658">
    <property type="component" value="Chromosome"/>
</dbReference>
<dbReference type="SUPFAM" id="SSF48452">
    <property type="entry name" value="TPR-like"/>
    <property type="match status" value="1"/>
</dbReference>
<gene>
    <name evidence="1" type="ORF">BsIDN1_13050</name>
</gene>
<evidence type="ECO:0000313" key="2">
    <source>
        <dbReference type="Proteomes" id="UP000464658"/>
    </source>
</evidence>
<dbReference type="AlphaFoldDB" id="A0A5S9M266"/>
<accession>A0A5S9M266</accession>
<dbReference type="EMBL" id="AP021906">
    <property type="protein sequence ID" value="BBP87687.1"/>
    <property type="molecule type" value="Genomic_DNA"/>
</dbReference>
<sequence>MFPDDIERAEFHYKLVDAYYRIDQHFVSLNHLEKAKEMYSTSEFYKAKVVGCNIKFGANMYDLYRLDEAESYYRGSLELGSRA</sequence>
<name>A0A5S9M266_BACIA</name>
<reference evidence="1 2" key="1">
    <citation type="submission" date="2019-12" db="EMBL/GenBank/DDBJ databases">
        <title>Full genome sequence of a Bacillus safensis strain isolated from commercially available natto in Indonesia.</title>
        <authorList>
            <person name="Yoshida M."/>
            <person name="Uomi M."/>
            <person name="Waturangi D."/>
            <person name="Ekaputri J.J."/>
            <person name="Setiamarga D.H.E."/>
        </authorList>
    </citation>
    <scope>NUCLEOTIDE SEQUENCE [LARGE SCALE GENOMIC DNA]</scope>
    <source>
        <strain evidence="1 2">IDN1</strain>
    </source>
</reference>
<dbReference type="InterPro" id="IPR011990">
    <property type="entry name" value="TPR-like_helical_dom_sf"/>
</dbReference>
<protein>
    <submittedName>
        <fullName evidence="1">Uncharacterized protein</fullName>
    </submittedName>
</protein>
<organism evidence="1 2">
    <name type="scientific">Bacillus safensis</name>
    <dbReference type="NCBI Taxonomy" id="561879"/>
    <lineage>
        <taxon>Bacteria</taxon>
        <taxon>Bacillati</taxon>
        <taxon>Bacillota</taxon>
        <taxon>Bacilli</taxon>
        <taxon>Bacillales</taxon>
        <taxon>Bacillaceae</taxon>
        <taxon>Bacillus</taxon>
    </lineage>
</organism>
<dbReference type="Gene3D" id="1.25.40.10">
    <property type="entry name" value="Tetratricopeptide repeat domain"/>
    <property type="match status" value="1"/>
</dbReference>